<dbReference type="Gene3D" id="3.30.190.20">
    <property type="match status" value="1"/>
</dbReference>
<dbReference type="PANTHER" id="PTHR36427">
    <property type="entry name" value="54S RIBOSOMAL PROTEIN L1, MITOCHONDRIAL"/>
    <property type="match status" value="1"/>
</dbReference>
<keyword evidence="5" id="KW-1185">Reference proteome</keyword>
<dbReference type="GO" id="GO:0015934">
    <property type="term" value="C:large ribosomal subunit"/>
    <property type="evidence" value="ECO:0007669"/>
    <property type="project" value="InterPro"/>
</dbReference>
<proteinExistence type="inferred from homology"/>
<dbReference type="InterPro" id="IPR028364">
    <property type="entry name" value="Ribosomal_uL1/biogenesis"/>
</dbReference>
<organism evidence="4 5">
    <name type="scientific">Naegleria lovaniensis</name>
    <name type="common">Amoeba</name>
    <dbReference type="NCBI Taxonomy" id="51637"/>
    <lineage>
        <taxon>Eukaryota</taxon>
        <taxon>Discoba</taxon>
        <taxon>Heterolobosea</taxon>
        <taxon>Tetramitia</taxon>
        <taxon>Eutetramitia</taxon>
        <taxon>Vahlkampfiidae</taxon>
        <taxon>Naegleria</taxon>
    </lineage>
</organism>
<dbReference type="InterPro" id="IPR002143">
    <property type="entry name" value="Ribosomal_uL1"/>
</dbReference>
<dbReference type="Pfam" id="PF00687">
    <property type="entry name" value="Ribosomal_L1"/>
    <property type="match status" value="1"/>
</dbReference>
<comment type="caution">
    <text evidence="4">The sequence shown here is derived from an EMBL/GenBank/DDBJ whole genome shotgun (WGS) entry which is preliminary data.</text>
</comment>
<keyword evidence="3" id="KW-0687">Ribonucleoprotein</keyword>
<protein>
    <submittedName>
        <fullName evidence="4">Uncharacterized protein</fullName>
    </submittedName>
</protein>
<evidence type="ECO:0000313" key="5">
    <source>
        <dbReference type="Proteomes" id="UP000816034"/>
    </source>
</evidence>
<name>A0AA88KI63_NAELO</name>
<dbReference type="PANTHER" id="PTHR36427:SF3">
    <property type="entry name" value="LARGE RIBOSOMAL SUBUNIT PROTEIN UL1M"/>
    <property type="match status" value="1"/>
</dbReference>
<reference evidence="4 5" key="1">
    <citation type="journal article" date="2018" name="BMC Genomics">
        <title>The genome of Naegleria lovaniensis, the basis for a comparative approach to unravel pathogenicity factors of the human pathogenic amoeba N. fowleri.</title>
        <authorList>
            <person name="Liechti N."/>
            <person name="Schurch N."/>
            <person name="Bruggmann R."/>
            <person name="Wittwer M."/>
        </authorList>
    </citation>
    <scope>NUCLEOTIDE SEQUENCE [LARGE SCALE GENOMIC DNA]</scope>
    <source>
        <strain evidence="4 5">ATCC 30569</strain>
    </source>
</reference>
<dbReference type="GO" id="GO:0003723">
    <property type="term" value="F:RNA binding"/>
    <property type="evidence" value="ECO:0007669"/>
    <property type="project" value="InterPro"/>
</dbReference>
<dbReference type="Proteomes" id="UP000816034">
    <property type="component" value="Unassembled WGS sequence"/>
</dbReference>
<dbReference type="PIRSF" id="PIRSF002155">
    <property type="entry name" value="Ribosomal_L1"/>
    <property type="match status" value="1"/>
</dbReference>
<sequence length="215" mass="25021">MPSVRVNANDVREVVSRILFESEMDSRNFVQSIDLQIKPKYRREKVQNGKVKLPHVVRYHFRVCILGDHHHCQKAKELGIAFRTMDDLACLDMNKERRKQLAQSFDAFLASASIIRKLVRLLVPIFSKLGKFPTTLHENDHIPSRVEELMRIVTFKQHKEIVLSQPIGHVEMNETHLVENVMFALYFCASLMRKGWSDFESIHLKSTMGIPQKLL</sequence>
<dbReference type="SUPFAM" id="SSF56808">
    <property type="entry name" value="Ribosomal protein L1"/>
    <property type="match status" value="1"/>
</dbReference>
<dbReference type="EMBL" id="PYSW02000032">
    <property type="protein sequence ID" value="KAG2378553.1"/>
    <property type="molecule type" value="Genomic_DNA"/>
</dbReference>
<evidence type="ECO:0000256" key="3">
    <source>
        <dbReference type="ARBA" id="ARBA00023274"/>
    </source>
</evidence>
<dbReference type="AlphaFoldDB" id="A0AA88KI63"/>
<dbReference type="CDD" id="cd00403">
    <property type="entry name" value="Ribosomal_L1"/>
    <property type="match status" value="1"/>
</dbReference>
<dbReference type="GO" id="GO:0003735">
    <property type="term" value="F:structural constituent of ribosome"/>
    <property type="evidence" value="ECO:0007669"/>
    <property type="project" value="InterPro"/>
</dbReference>
<accession>A0AA88KI63</accession>
<evidence type="ECO:0000256" key="1">
    <source>
        <dbReference type="ARBA" id="ARBA00010531"/>
    </source>
</evidence>
<comment type="similarity">
    <text evidence="1">Belongs to the universal ribosomal protein uL1 family.</text>
</comment>
<dbReference type="RefSeq" id="XP_044545815.1">
    <property type="nucleotide sequence ID" value="XM_044698241.1"/>
</dbReference>
<keyword evidence="2" id="KW-0689">Ribosomal protein</keyword>
<dbReference type="Gene3D" id="3.40.50.790">
    <property type="match status" value="1"/>
</dbReference>
<dbReference type="InterPro" id="IPR016095">
    <property type="entry name" value="Ribosomal_uL1_3-a/b-sand"/>
</dbReference>
<evidence type="ECO:0000313" key="4">
    <source>
        <dbReference type="EMBL" id="KAG2378553.1"/>
    </source>
</evidence>
<gene>
    <name evidence="4" type="ORF">C9374_008192</name>
</gene>
<dbReference type="InterPro" id="IPR023674">
    <property type="entry name" value="Ribosomal_uL1-like"/>
</dbReference>
<dbReference type="GO" id="GO:0006412">
    <property type="term" value="P:translation"/>
    <property type="evidence" value="ECO:0007669"/>
    <property type="project" value="InterPro"/>
</dbReference>
<dbReference type="GeneID" id="68100646"/>
<evidence type="ECO:0000256" key="2">
    <source>
        <dbReference type="ARBA" id="ARBA00022980"/>
    </source>
</evidence>